<dbReference type="AlphaFoldDB" id="A0A0P9DQZ6"/>
<accession>A0A0P9DQZ6</accession>
<dbReference type="EMBL" id="LJCR01000477">
    <property type="protein sequence ID" value="KPV52638.1"/>
    <property type="molecule type" value="Genomic_DNA"/>
</dbReference>
<proteinExistence type="predicted"/>
<sequence>MIVLPEPKPEVISRLRRMVAEPTEATYTDADLTMLVKEFPTAQKVGQNSWVANSSLVDVVVWDLHAAAARIWEEKVAALIGQGSYDIDADGQTLHRDQKLQQYRQQVAYHTARRRVRSVKILVAPTRAQRTLEQRIEEENTEW</sequence>
<dbReference type="Proteomes" id="UP000050509">
    <property type="component" value="Unassembled WGS sequence"/>
</dbReference>
<gene>
    <name evidence="1" type="ORF">SE17_14245</name>
</gene>
<evidence type="ECO:0000313" key="2">
    <source>
        <dbReference type="Proteomes" id="UP000050509"/>
    </source>
</evidence>
<organism evidence="1 2">
    <name type="scientific">Kouleothrix aurantiaca</name>
    <dbReference type="NCBI Taxonomy" id="186479"/>
    <lineage>
        <taxon>Bacteria</taxon>
        <taxon>Bacillati</taxon>
        <taxon>Chloroflexota</taxon>
        <taxon>Chloroflexia</taxon>
        <taxon>Chloroflexales</taxon>
        <taxon>Roseiflexineae</taxon>
        <taxon>Roseiflexaceae</taxon>
        <taxon>Kouleothrix</taxon>
    </lineage>
</organism>
<reference evidence="1 2" key="1">
    <citation type="submission" date="2015-09" db="EMBL/GenBank/DDBJ databases">
        <title>Draft genome sequence of Kouleothrix aurantiaca JCM 19913.</title>
        <authorList>
            <person name="Hemp J."/>
        </authorList>
    </citation>
    <scope>NUCLEOTIDE SEQUENCE [LARGE SCALE GENOMIC DNA]</scope>
    <source>
        <strain evidence="1 2">COM-B</strain>
    </source>
</reference>
<evidence type="ECO:0000313" key="1">
    <source>
        <dbReference type="EMBL" id="KPV52638.1"/>
    </source>
</evidence>
<name>A0A0P9DQZ6_9CHLR</name>
<keyword evidence="2" id="KW-1185">Reference proteome</keyword>
<comment type="caution">
    <text evidence="1">The sequence shown here is derived from an EMBL/GenBank/DDBJ whole genome shotgun (WGS) entry which is preliminary data.</text>
</comment>
<protein>
    <submittedName>
        <fullName evidence="1">Uncharacterized protein</fullName>
    </submittedName>
</protein>